<feature type="region of interest" description="Disordered" evidence="1">
    <location>
        <begin position="1810"/>
        <end position="1834"/>
    </location>
</feature>
<feature type="domain" description="Bacterial Ig-like" evidence="2">
    <location>
        <begin position="4341"/>
        <end position="4436"/>
    </location>
</feature>
<feature type="domain" description="Bacterial Ig-like" evidence="2">
    <location>
        <begin position="3164"/>
        <end position="3259"/>
    </location>
</feature>
<feature type="domain" description="Bacterial Ig-like" evidence="2">
    <location>
        <begin position="1710"/>
        <end position="1803"/>
    </location>
</feature>
<feature type="compositionally biased region" description="Basic and acidic residues" evidence="1">
    <location>
        <begin position="197"/>
        <end position="210"/>
    </location>
</feature>
<proteinExistence type="predicted"/>
<feature type="domain" description="Bacterial Ig-like" evidence="2">
    <location>
        <begin position="4039"/>
        <end position="4136"/>
    </location>
</feature>
<organism evidence="3 4">
    <name type="scientific">Vibrio parahaemolyticus</name>
    <dbReference type="NCBI Taxonomy" id="670"/>
    <lineage>
        <taxon>Bacteria</taxon>
        <taxon>Pseudomonadati</taxon>
        <taxon>Pseudomonadota</taxon>
        <taxon>Gammaproteobacteria</taxon>
        <taxon>Vibrionales</taxon>
        <taxon>Vibrionaceae</taxon>
        <taxon>Vibrio</taxon>
    </lineage>
</organism>
<protein>
    <submittedName>
        <fullName evidence="3">Ig-like domain-containing protein</fullName>
    </submittedName>
</protein>
<feature type="domain" description="Bacterial Ig-like" evidence="2">
    <location>
        <begin position="1511"/>
        <end position="1605"/>
    </location>
</feature>
<feature type="region of interest" description="Disordered" evidence="1">
    <location>
        <begin position="1500"/>
        <end position="1520"/>
    </location>
</feature>
<feature type="domain" description="Bacterial Ig-like" evidence="2">
    <location>
        <begin position="3558"/>
        <end position="3647"/>
    </location>
</feature>
<feature type="compositionally biased region" description="Polar residues" evidence="1">
    <location>
        <begin position="3183"/>
        <end position="3192"/>
    </location>
</feature>
<feature type="region of interest" description="Disordered" evidence="1">
    <location>
        <begin position="5127"/>
        <end position="5159"/>
    </location>
</feature>
<feature type="domain" description="Bacterial Ig-like" evidence="2">
    <location>
        <begin position="4140"/>
        <end position="4231"/>
    </location>
</feature>
<dbReference type="Proteomes" id="UP001253193">
    <property type="component" value="Unassembled WGS sequence"/>
</dbReference>
<dbReference type="RefSeq" id="WP_311020879.1">
    <property type="nucleotide sequence ID" value="NZ_JAUHGG010000012.1"/>
</dbReference>
<feature type="domain" description="Bacterial Ig-like" evidence="2">
    <location>
        <begin position="4842"/>
        <end position="4936"/>
    </location>
</feature>
<feature type="region of interest" description="Disordered" evidence="1">
    <location>
        <begin position="1127"/>
        <end position="1152"/>
    </location>
</feature>
<feature type="domain" description="Bacterial Ig-like" evidence="2">
    <location>
        <begin position="2491"/>
        <end position="2580"/>
    </location>
</feature>
<feature type="domain" description="Bacterial Ig-like" evidence="2">
    <location>
        <begin position="2005"/>
        <end position="2092"/>
    </location>
</feature>
<feature type="domain" description="Bacterial Ig-like" evidence="2">
    <location>
        <begin position="2393"/>
        <end position="2486"/>
    </location>
</feature>
<feature type="domain" description="Bacterial Ig-like" evidence="2">
    <location>
        <begin position="6442"/>
        <end position="6519"/>
    </location>
</feature>
<accession>A0AAW8Q5W5</accession>
<dbReference type="InterPro" id="IPR044016">
    <property type="entry name" value="Big_13"/>
</dbReference>
<feature type="domain" description="Bacterial Ig-like" evidence="2">
    <location>
        <begin position="630"/>
        <end position="724"/>
    </location>
</feature>
<feature type="region of interest" description="Disordered" evidence="1">
    <location>
        <begin position="1614"/>
        <end position="1633"/>
    </location>
</feature>
<feature type="compositionally biased region" description="Acidic residues" evidence="1">
    <location>
        <begin position="6719"/>
        <end position="6729"/>
    </location>
</feature>
<dbReference type="NCBIfam" id="NF033510">
    <property type="entry name" value="Ca_tandemer"/>
    <property type="match status" value="58"/>
</dbReference>
<feature type="region of interest" description="Disordered" evidence="1">
    <location>
        <begin position="2782"/>
        <end position="2803"/>
    </location>
</feature>
<feature type="domain" description="Bacterial Ig-like" evidence="2">
    <location>
        <begin position="732"/>
        <end position="820"/>
    </location>
</feature>
<feature type="domain" description="Bacterial Ig-like" evidence="2">
    <location>
        <begin position="3468"/>
        <end position="3553"/>
    </location>
</feature>
<feature type="domain" description="Bacterial Ig-like" evidence="2">
    <location>
        <begin position="3957"/>
        <end position="4038"/>
    </location>
</feature>
<comment type="caution">
    <text evidence="3">The sequence shown here is derived from an EMBL/GenBank/DDBJ whole genome shotgun (WGS) entry which is preliminary data.</text>
</comment>
<feature type="region of interest" description="Disordered" evidence="1">
    <location>
        <begin position="2206"/>
        <end position="2230"/>
    </location>
</feature>
<feature type="domain" description="Bacterial Ig-like" evidence="2">
    <location>
        <begin position="3362"/>
        <end position="3456"/>
    </location>
</feature>
<feature type="domain" description="Bacterial Ig-like" evidence="2">
    <location>
        <begin position="4943"/>
        <end position="5037"/>
    </location>
</feature>
<feature type="domain" description="Bacterial Ig-like" evidence="2">
    <location>
        <begin position="4540"/>
        <end position="4639"/>
    </location>
</feature>
<feature type="domain" description="Bacterial Ig-like" evidence="2">
    <location>
        <begin position="1020"/>
        <end position="1119"/>
    </location>
</feature>
<feature type="domain" description="Bacterial Ig-like" evidence="2">
    <location>
        <begin position="1612"/>
        <end position="1700"/>
    </location>
</feature>
<dbReference type="InterPro" id="IPR013783">
    <property type="entry name" value="Ig-like_fold"/>
</dbReference>
<feature type="domain" description="Bacterial Ig-like" evidence="2">
    <location>
        <begin position="5650"/>
        <end position="5742"/>
    </location>
</feature>
<evidence type="ECO:0000313" key="3">
    <source>
        <dbReference type="EMBL" id="MDS1823817.1"/>
    </source>
</evidence>
<feature type="domain" description="Bacterial Ig-like" evidence="2">
    <location>
        <begin position="926"/>
        <end position="1014"/>
    </location>
</feature>
<feature type="region of interest" description="Disordered" evidence="1">
    <location>
        <begin position="1911"/>
        <end position="1931"/>
    </location>
</feature>
<evidence type="ECO:0000313" key="4">
    <source>
        <dbReference type="Proteomes" id="UP001253193"/>
    </source>
</evidence>
<feature type="domain" description="Bacterial Ig-like" evidence="2">
    <location>
        <begin position="253"/>
        <end position="339"/>
    </location>
</feature>
<feature type="domain" description="Bacterial Ig-like" evidence="2">
    <location>
        <begin position="5151"/>
        <end position="5244"/>
    </location>
</feature>
<feature type="domain" description="Bacterial Ig-like" evidence="2">
    <location>
        <begin position="538"/>
        <end position="627"/>
    </location>
</feature>
<feature type="domain" description="Bacterial Ig-like" evidence="2">
    <location>
        <begin position="3652"/>
        <end position="3744"/>
    </location>
</feature>
<feature type="compositionally biased region" description="Basic and acidic residues" evidence="1">
    <location>
        <begin position="2021"/>
        <end position="2033"/>
    </location>
</feature>
<name>A0AAW8Q5W5_VIBPH</name>
<feature type="domain" description="Bacterial Ig-like" evidence="2">
    <location>
        <begin position="2875"/>
        <end position="2970"/>
    </location>
</feature>
<feature type="domain" description="Bacterial Ig-like" evidence="2">
    <location>
        <begin position="2589"/>
        <end position="2675"/>
    </location>
</feature>
<feature type="compositionally biased region" description="Low complexity" evidence="1">
    <location>
        <begin position="1812"/>
        <end position="1827"/>
    </location>
</feature>
<feature type="domain" description="Bacterial Ig-like" evidence="2">
    <location>
        <begin position="2200"/>
        <end position="2289"/>
    </location>
</feature>
<dbReference type="Pfam" id="PF19077">
    <property type="entry name" value="Big_13"/>
    <property type="match status" value="58"/>
</dbReference>
<feature type="domain" description="Bacterial Ig-like" evidence="2">
    <location>
        <begin position="5042"/>
        <end position="5140"/>
    </location>
</feature>
<feature type="compositionally biased region" description="Polar residues" evidence="1">
    <location>
        <begin position="1140"/>
        <end position="1152"/>
    </location>
</feature>
<feature type="compositionally biased region" description="Low complexity" evidence="1">
    <location>
        <begin position="2008"/>
        <end position="2020"/>
    </location>
</feature>
<feature type="domain" description="Bacterial Ig-like" evidence="2">
    <location>
        <begin position="1225"/>
        <end position="1311"/>
    </location>
</feature>
<feature type="domain" description="Bacterial Ig-like" evidence="2">
    <location>
        <begin position="1124"/>
        <end position="1217"/>
    </location>
</feature>
<dbReference type="EMBL" id="JAUHGG010000012">
    <property type="protein sequence ID" value="MDS1823817.1"/>
    <property type="molecule type" value="Genomic_DNA"/>
</dbReference>
<feature type="domain" description="Bacterial Ig-like" evidence="2">
    <location>
        <begin position="6145"/>
        <end position="6222"/>
    </location>
</feature>
<feature type="compositionally biased region" description="Basic and acidic residues" evidence="1">
    <location>
        <begin position="148"/>
        <end position="163"/>
    </location>
</feature>
<feature type="domain" description="Bacterial Ig-like" evidence="2">
    <location>
        <begin position="5250"/>
        <end position="5349"/>
    </location>
</feature>
<feature type="domain" description="Bacterial Ig-like" evidence="2">
    <location>
        <begin position="2985"/>
        <end position="3067"/>
    </location>
</feature>
<feature type="domain" description="Bacterial Ig-like" evidence="2">
    <location>
        <begin position="343"/>
        <end position="434"/>
    </location>
</feature>
<feature type="domain" description="Bacterial Ig-like" evidence="2">
    <location>
        <begin position="2097"/>
        <end position="2194"/>
    </location>
</feature>
<feature type="compositionally biased region" description="Polar residues" evidence="1">
    <location>
        <begin position="4958"/>
        <end position="4973"/>
    </location>
</feature>
<feature type="domain" description="Bacterial Ig-like" evidence="2">
    <location>
        <begin position="3847"/>
        <end position="3941"/>
    </location>
</feature>
<feature type="region of interest" description="Disordered" evidence="1">
    <location>
        <begin position="3365"/>
        <end position="3386"/>
    </location>
</feature>
<feature type="compositionally biased region" description="Polar residues" evidence="1">
    <location>
        <begin position="6698"/>
        <end position="6713"/>
    </location>
</feature>
<feature type="compositionally biased region" description="Polar residues" evidence="1">
    <location>
        <begin position="2206"/>
        <end position="2221"/>
    </location>
</feature>
<dbReference type="Gene3D" id="2.60.40.10">
    <property type="entry name" value="Immunoglobulins"/>
    <property type="match status" value="64"/>
</dbReference>
<feature type="domain" description="Bacterial Ig-like" evidence="2">
    <location>
        <begin position="2297"/>
        <end position="2386"/>
    </location>
</feature>
<feature type="domain" description="Bacterial Ig-like" evidence="2">
    <location>
        <begin position="3266"/>
        <end position="3356"/>
    </location>
</feature>
<feature type="domain" description="Bacterial Ig-like" evidence="2">
    <location>
        <begin position="1413"/>
        <end position="1502"/>
    </location>
</feature>
<feature type="domain" description="Bacterial Ig-like" evidence="2">
    <location>
        <begin position="4239"/>
        <end position="4335"/>
    </location>
</feature>
<feature type="region of interest" description="Disordered" evidence="1">
    <location>
        <begin position="3171"/>
        <end position="3192"/>
    </location>
</feature>
<sequence length="6729" mass="716739">MKRVSFEEIHNGSFPIVDIKNAGFDLIVSTSDGQELRIENGLTDLVTNRAKITFANGSVVDYKSLIEKFIVDKESIKTLDINFVGDSEKSLAADKEGTGVKEGAINEVTLALKEILDAAESSNFEENSPELSEEEIQAALKKAIEDAKATKEVSELEDVKPTSDESTEEAEEEEEKSKNTSSSEAKEQAEQNSDQLEDMKNDLKVEKVDPNDNTSKLTGEYETPPPVENNNSSSNSGKYDTEGEPKEEETYEFKVSLKADSDSGSKGDFITNVGEPVFAGTGIPTSVVTININGVDYSTTVDGEGNWVLPPIPKLDEGEYSYSAKDTAGNKVSGTLVIDQTNTLTHDLQNDTGVSDSDNITQDSRLVFVGKTDAGAEVVLKINGKEYKATANANGDYTVKVTDSLPDNTFDYEIISTDVAGNEVSEAGKVTVDTKIDASVALSEENDSGASNNDGITNHNEDITFVGKIEQGATAFFHFNGIKYPVQIQEDGSWSVTIPTLLDDKSYDYKLEVTDLAGNHEVISGQIVVDTTTSVSGGLDKASDTGKFNNDGITMDTKPYFSGEGEPKATVVVTINNRDYQTVVGSDGKWKLQVTNELPEGELPYTIVITDLAGNKHEIGDKIVVDTGVTVTADLQTDTGISDSDNITNNKNNVIVGKTEEGASATITITGLNGGKPFPLEVNPDGTFSFETGDLPDSTYEYTIHVTDKAGNEASLKQSFTVDTTTFVEGGLDAASDSGKSNSDSITNIDKPTISGRGEPKSTIILKINDKEYSAKVSSDGRWAIDITEPLPNGLVKYEVIATDVAGNTASFEKSLTVDTKAPTNVTISLDNDSGESNTDWITSSRQPKISGTVEVGASVVLVVDGRTFDSESGVRVENGTWSFTYPDELSDGTFDVKVVATDTAGNDFIIEKEIVIDGTTHISGGLDSASDSGASNSDKVTNVNNPVFKGLSEENSQVKLNVGGKDYVVKSDDQGQWSIQVDELSEGSHVVTMTVTDIAGNTKTINETIVIDTTDPVESTISLKNDSGESASDFITKNNVPSLQGQAEPESSVEIIVRFQNGEEYKYKEPDIVVDKQTGEWSFVSPIKYPDGSHEISVLSTDAAGNTSEKSQTIIVDTQIELTSQLDPLSDSGDKGDRVTNNQTPTIKGTGTAGDTVTLTINGNSYSSIIGEDGEWSITVSDTLPHSPDQAYEYKVVVVDVAGNTTSRTDRIFIDTETKVSGGLDSTSDSAAIDGITNDNTPKFSGEAEPSAIVVLEIDGKTFETVADERGRWSIQLNTALSDNDYPYTITATDKAGNTHDISDVITVDTKTSVSGGLDPNSDSGSADGLTNINKPFFSGKGEVGSTVTVTINGKDYQGLVDENNNWKIQITDALPDDGYTYQIVAVDVAGNKATLPEGTIQIDTKTQVSGGLAAGFDSGSSDSDRLTKFDSPKFSGSGEVGGTVTITIDGRQYSAQVDSTGQWEIEGIHNLSDGKHPYEISIVDAAGNKETIKTDLTVDTTPPEFTPAKLEKDTGSKDNDMITKEGQLVFVGRVAEVGTTIELSIDGKVFRTPNDISIEPDGSWRLELPEALAENLNGYNFKITYTDSAGNPAVQGGKVIVDTTNSITGGLSVSSDSGDKGDKTTNITKPTISGHTEANAKITLLIDNNEYSTFADSDGNWSIQVGHNLSDKTHQYTVISEDIAGNRVEFNDEVTIDTAASSLSSIFLDNDSNINGDWISKNADPQWSGTLEKGTELTITIVGAGKTIVLRSPDDFSVDAEGNWTASLGQNLDDSKYKVTFDAVDRAGNPSSITHDLEIDTSITLSGGLSATSDSGESSSDQITSNNTPLFRGEGESGAVVTLSINDTEYSATVDADGRWSINIINEIPDGVYPVEISIKDTAGNEKSLPVTNVTIDTTDPVIESVKMTTDTGSSADDGITKESSPAFVGKTEPNTRVVFEIAGQRYEIPESSIDSEGNWSFSLPIELPDNSYSWRVVVTDKAGNTSEQSGNIKIDTVNTLTGGLAKSSDTGSSSTDKLTNDKNPKFEGTTEAKAEVTIRFSDGTEYKTTAGDDGSWSIDVTDALTHGRHEYEITSVDTAGNDKSIKSFVDIDLEAPNVTINLVNDTGSSSTDGITKSRTPIFNGTSEAGASIELTINNITYGEPAVKVNANGEWSFVLPIELDDGEYRIDVVAIDQAGNRTEETLNIEIDNSVFLNANLKASSDTGADSTDGITSDQTPEYEGSADAGSTITFTVNGKSYTAISDENERWELAITDPLPEGNHTITITVEDKAGNTKSFQDEITIDRTAELNGGLDASSDTGISNSDKITSDKSPLFTGLSEKGAVVTVTINGVSQSVEVKDDKSWAIQWDTDLLDGRHKIEFSVLDIAGNTSSFIEYVTVDTNKPDVPKVTLVNDTGLDLSDNITNQNRPELAGVVEDGERVTLIIDSVTYRSPDDITINESGEWSFRVPVNLDDKEHPYTVIVEDLAGNKNQVNGSVTVDTKFTMTYELDTESDSGIKGDFKTNIQTPTFKGQAENGAKITIEINSKTYEVIANEDGSWELTIDTPLPHGDHNYVIKGVDKAGNEADFKGKISIDIETELRGGLDESSNSGDKSDLITNSEVIKFSGTGEAGSKLTISIGGKTYESSVDAYGRWEFTVPDALEEGSFPYEIISIDAAGNEAKLADTIEIDRTNFVSAELKEGSDSGVSSSDNITNVQRPTFVGSTQPNSEVKLIINGSITYTIDVNEDGSFEFQIPSELLAGNYNYVFESVDAAGNKVEDTGLLVIDTFAEISGDLDASSNSGDKGDHKTSDKTPTFSGEGEVAAQVFITINEKEYETIVGEDGLWSITVPEADALEDDVYSYTIKTIDVAGNVSTIKKSIEIDSVVTLTAEMIADTGHDNKDGITSDTQPTFVGTMEIGAAISITVNNVTYNQSNGININPDGTWRFTVPAKDALPDGSFPWVVNIIDAAGNTASVEGVVVVDTTDPNELTVELTNGSVADQSISKFPKPEFGGRIEVGTQLEVRVNGKLQPSNLITLDDEGNWTFVAGEVLEDNDYIFEFTSTDDAGNSQTIRHNLTIDTSTTVEGGLDVSTNSGGKNDLKTNSEALKFSGVGEEGSVVQITINSQTYETTVLGDGTWSFVMTEALPEGFFEYHVVATDKAGNTAELSDTIEIDRTNVITVSMDTDSDSGSDNSDNLTNVKQPTISGSTQMNSTVQLIVNGTDTYDIEVGADGSFSFTFPEELIDGSYSFEFISTDDAGNVAKENGSFVIDTVSELTGGLDSASNSGDKTDKLTNFNKPTFSGAAEEGSEITLKINEKEYQLTVGADKTWSITLPESDKLDDDTYQYTILATDRAGNTSRIESEVTIDTVVELTANMTTDTGYSPTDGKTQEKNPSWSGTMEVGAEISITVNNKTYDSKSGITVNQDGTWSFTLPAEDALSDGDYLWVVNITDDAGNENEVSKILTVDTTAPTDLTVELTNGSVSDQNITSTKIPSFGGLSEAGTQIKVKIDGVNQPDSLVTVNPDGTWQFVAGGEMSDGNYLFEFISIDAAGNRQVIKHDLEIDTSTEVTGRLDSSTNTGTTTDQITKSEDIKFSGEGESGSKIEIEIGSKTYETVVEENGKWSFMLPDRLEEGVFEYVITATDKAGNTDTDQGQIEVDRTNTIDVAFKDGSDSADKTDGITNVKQPTFVGTTQSGSTVTLIINGSTSHNVSINPDGTFEFQIPEALDDGNFTYEFISVDVAGNRVTEGGSFVVDTVSELTWELSSDSDSGVSGDKKTNDQTPTFEGLAEVGSQVTLEINGKQYTVTAGADKSWSIEIPEADKLPAGKWDYTITSVDKAGNPKVIEDYVTIDINSFVTAELINDTGSDGSDGITQSSIPQWRGTMEKGSTVTLTINNKTYTATNGIVVNSDGTWAFTLPSADELADNKYEWVVRVVDEAGNEAEHRDFITVDTQAPTELTVKLLNGTVDDTSISGEESPRFGGNSEAGTTITVKVNGALQPESLITTNPDGTWNFEVGAGLDDGEYVFEFISTDTAGNSQSVKHELEIDTVTTVTGGLSSTSDLGDKNNDGVTSSKELVFKGTGEPDAKIVLLIDGRTFETVVGADKSWTIDVGELDGSNNNRYDYTITATDKAGNEATETNFIIVDTVAPTKPTFTLDASSDTSTAGDWITKSESIVINGVGEPESELTIKIGSNTYDLVVPANGQWTLDLANYPEGTHKITVTSKDLAGNVASHEETLVVDRSINLEGRLDKDSDTGASSTDNYTKTERPVFSGSSDPRAVITVTIKMSDGSTINLDAVADETGLWKTDPNQYGADLVDGTYEYTVHAIDDAGNETSFNDSFIVDRTISMTLKLDDSTNSSDTGDLLTNFNKPRFSGVGQPNDKITVWVENSSGEVVETISSTVASNGSWTADVQSTLSDGDYKITAQAVDKAGNSVAHEINITIDRTPPTVLEGGLDDSANTGSLNDNITKNNVLKFSGQVEAGCTVNIVIGGKTYKAIVNPDGSWSYQMTEETPDGNHPYTIVATDPAGNSTEISKSVTVDRTINFTGALEQSSDTGEDATDYITKETRPVFAGSTDPLSTVVVRLNTVPAKTISVQADADGNFSINLGDLFGVGAQIPEGDHSLTFIATDPAGNEDSFSKTLVVDTTKPLGLTVELSDGSDSNIKGDFITNDNTPVIGGKVEVDGITLMVQIDGKNYDVDINPDGTWQFAVPEREDGTHPIKVIAEDKAGNRNVIQKDLVIDTQIPDEITGRLSASSDKGQYINDGVTNISQNLSFDGQAEVDASVVLVLSGKTYTAAVDATGHWDVTIPDLIPDGSYTAEVRVTDKAGNMGVKSIRFEVDTIKPEMSDIKLKPEDDTGFDNTDGITNVANPTIVGSASTDTAKVWITIDGTSKSYDAVINPDGSWSAKLSNIGEGEFTYTVHAVDVAGNTNESTGHAITVDTRNNVDGRLDEGSDSGASSSDGITNVQRPTFSGTTDRGNQVFLEVKNSSGDTVYSDSKQVDGTDFSFTVGSNLYDGDYTWSIIAVDKAGNAVPDEGSFTIDTSSYVTAGLSSASDTGQKGDNITNLKNPILSGDAEDSSVITVNVTGNFGGSVSTKTYTAKANAAGTWTLTIPDSVTDGRYTYQVTAVDKAGNTSRPFDGQFDVDRTPPSVEGSIVTDSGDPADKITNGVQTGDKKGHLDFAGTTSGGATKIILTIAGRTYNIAPNPDGTWEFVVPDKISDGKYTYTFVAEDTAGNKSDPYTDEVTVDTTIDGMATLAQESDSGEQGDNLTNKTKPIISGSGEAGLSINATISGGGLTNFSLGSIQADTEGKWTLNIGNYISAGLSDGAYTVTLSATDKAGNTGDFTYRFNVDTTPPVVNLNKYNSSEVTTDKPKISGSGEVGATVVLVIDGETFSTKVASNGQWEFSGAEMPSFPDGAVEYHVYATDKAGNRSENVNDVVTINTGTFVEGALDETTDTGALSTDGITQNRTPAFKGNGEAGGEITVEIRDASGTVIRTYTTTVARNGVWEVVVPADQPLKDGVYSYQIKIVDSTGNEAFVEEKDLVIDNSVAIESIRGWSGSWGGKQYGDTWYLASHDNQIRGVLAGKEKGAEIKVVINGQEYVGVSDKNGNFNITLNLKDGVYDAKVYVSDLAGNTTESSIKIDVDSVSEWTLNNDDDVTGDPKNWVVATSRPTFSGTNDADNGQRVQVNLYGDTELTFEGVVTGGTWSVVPNKDIPDGTYSYRIIYWEKSGRWVEERGTIIVDTVNEVMTVSDLDKVTDAEGNWTATKVTGFGEPHASITVTLNGVEYTTKVSTSGKWSIDLPITENGSFNFNVNSKDRAGNEVNLSDNPDNKLVVDFIDNLSVDVEEGGAFNPTDNPLTGKGDAGNSLRIEITDEHGNVIVRYAAVNSDGTWSINLSDLADGQYSVKVIASSNWGEKEITTTISVDKTPPVIEDVELDTDTGFDPNDGVTSIKSPTFSGKVEAGSSEVTLTIGGVTYKSGEHFVLREDGTWSFTVPVELPDGEHIYKVTVSDAVGNESSMSDKVVIQSQAPVISDITIEGGNDAGGSIVTNNERPELSGRIDSNLVKVFITIGSVTFESGKDFLIMADGTWKIELPEGLGEGEHSVQIRAESASGMVNDETIYFEIDVTPPQGTGALDATDNSFGAEGVITNSSPVFSGDGEVGATVQVNIGNRVYKSVVGNDGKWVLEVPDVLPDDKYLYFIEMFDAAGNKTQIDYDMFRIDSTPPAIESVQLDTDTGVDGSDGVTATRTPTFSGKVEAGASEVTFTIGDVTYKSGEHFVLNSDGTWSFTVPVELEDREYTYEVVAKDQYGNETTESYTVTIDATKPIFTDMAIQGGNNIDGTLVTSTPQPELSGRIDIESSKLTITIGSVTYESGTDFHVFPDGTWKILLPEGLPEGNQIVTVRGETESGAVTEETFEFEIDVTPPEGTGLLDASANEFAGEDTIINGRPVFTGTGEVGATVTITIASKPYSAVVGEDGNWSLEVSDTLADNQYVYEIEMTDRAGNTAQVGYGMVTVDSTAAPVAPETTTPDPMNSDVSFVSGEGVVSGTGDFGEIIELSIQDASQTYTYSAEVDFEGNWSIAIPETLEVGSYTYSVSKTDLQGDSAVVQQGSMTVTAPEQPADEGSAIEVTQANDELLLSGFADPDTEVFITADGIESSVMASETGAWSAPVSADATDVSVQMTEDGKLVTETVDTSTATAPESSEPNMATVSGGYETEEPMDDTMY</sequence>
<evidence type="ECO:0000256" key="1">
    <source>
        <dbReference type="SAM" id="MobiDB-lite"/>
    </source>
</evidence>
<feature type="compositionally biased region" description="Low complexity" evidence="1">
    <location>
        <begin position="3171"/>
        <end position="3182"/>
    </location>
</feature>
<feature type="domain" description="Bacterial Ig-like" evidence="2">
    <location>
        <begin position="4646"/>
        <end position="4736"/>
    </location>
</feature>
<feature type="domain" description="Bacterial Ig-like" evidence="2">
    <location>
        <begin position="825"/>
        <end position="909"/>
    </location>
</feature>
<feature type="region of interest" description="Disordered" evidence="1">
    <location>
        <begin position="148"/>
        <end position="248"/>
    </location>
</feature>
<feature type="region of interest" description="Disordered" evidence="1">
    <location>
        <begin position="6698"/>
        <end position="6729"/>
    </location>
</feature>
<feature type="domain" description="Bacterial Ig-like" evidence="2">
    <location>
        <begin position="439"/>
        <end position="531"/>
    </location>
</feature>
<feature type="domain" description="Bacterial Ig-like" evidence="2">
    <location>
        <begin position="2681"/>
        <end position="2773"/>
    </location>
</feature>
<feature type="domain" description="Bacterial Ig-like" evidence="2">
    <location>
        <begin position="1904"/>
        <end position="1999"/>
    </location>
</feature>
<feature type="compositionally biased region" description="Basic and acidic residues" evidence="1">
    <location>
        <begin position="1511"/>
        <end position="1520"/>
    </location>
</feature>
<feature type="domain" description="Bacterial Ig-like" evidence="2">
    <location>
        <begin position="1811"/>
        <end position="1900"/>
    </location>
</feature>
<feature type="region of interest" description="Disordered" evidence="1">
    <location>
        <begin position="2008"/>
        <end position="2033"/>
    </location>
</feature>
<feature type="domain" description="Bacterial Ig-like" evidence="2">
    <location>
        <begin position="6226"/>
        <end position="6323"/>
    </location>
</feature>
<feature type="domain" description="Bacterial Ig-like" evidence="2">
    <location>
        <begin position="4743"/>
        <end position="4835"/>
    </location>
</feature>
<reference evidence="3" key="1">
    <citation type="submission" date="2023-06" db="EMBL/GenBank/DDBJ databases">
        <title>Genomic Diversity of Vibrio spp. and Metagenomic Analysis of Pathogens in Florida Gulf Coastal Waters Following Hurricane Ian.</title>
        <authorList>
            <person name="Brumfield K.D."/>
        </authorList>
    </citation>
    <scope>NUCLEOTIDE SEQUENCE</scope>
    <source>
        <strain evidence="3">WBS2B-138</strain>
    </source>
</reference>
<feature type="domain" description="Bacterial Ig-like" evidence="2">
    <location>
        <begin position="5929"/>
        <end position="6020"/>
    </location>
</feature>
<gene>
    <name evidence="3" type="ORF">QX249_24560</name>
</gene>
<feature type="domain" description="Bacterial Ig-like" evidence="2">
    <location>
        <begin position="2779"/>
        <end position="2869"/>
    </location>
</feature>
<feature type="compositionally biased region" description="Acidic residues" evidence="1">
    <location>
        <begin position="165"/>
        <end position="174"/>
    </location>
</feature>
<feature type="domain" description="Bacterial Ig-like" evidence="2">
    <location>
        <begin position="4447"/>
        <end position="4533"/>
    </location>
</feature>
<feature type="domain" description="Bacterial Ig-like" evidence="2">
    <location>
        <begin position="6035"/>
        <end position="6126"/>
    </location>
</feature>
<evidence type="ECO:0000259" key="2">
    <source>
        <dbReference type="Pfam" id="PF19077"/>
    </source>
</evidence>
<feature type="domain" description="Bacterial Ig-like" evidence="2">
    <location>
        <begin position="5447"/>
        <end position="5545"/>
    </location>
</feature>
<feature type="domain" description="Bacterial Ig-like" evidence="2">
    <location>
        <begin position="3074"/>
        <end position="3161"/>
    </location>
</feature>
<feature type="region of interest" description="Disordered" evidence="1">
    <location>
        <begin position="4239"/>
        <end position="4265"/>
    </location>
</feature>
<feature type="region of interest" description="Disordered" evidence="1">
    <location>
        <begin position="4939"/>
        <end position="4973"/>
    </location>
</feature>
<feature type="domain" description="Bacterial Ig-like" evidence="2">
    <location>
        <begin position="1318"/>
        <end position="1406"/>
    </location>
</feature>